<proteinExistence type="predicted"/>
<evidence type="ECO:0000313" key="2">
    <source>
        <dbReference type="EMBL" id="GLI54271.1"/>
    </source>
</evidence>
<reference evidence="2" key="1">
    <citation type="submission" date="2022-12" db="EMBL/GenBank/DDBJ databases">
        <title>Reference genome sequencing for broad-spectrum identification of bacterial and archaeal isolates by mass spectrometry.</title>
        <authorList>
            <person name="Sekiguchi Y."/>
            <person name="Tourlousse D.M."/>
        </authorList>
    </citation>
    <scope>NUCLEOTIDE SEQUENCE</scope>
    <source>
        <strain evidence="2">TSL-P1</strain>
    </source>
</reference>
<keyword evidence="1" id="KW-1133">Transmembrane helix</keyword>
<feature type="transmembrane region" description="Helical" evidence="1">
    <location>
        <begin position="51"/>
        <end position="68"/>
    </location>
</feature>
<protein>
    <submittedName>
        <fullName evidence="2">Membrane protein</fullName>
    </submittedName>
</protein>
<feature type="transmembrane region" description="Helical" evidence="1">
    <location>
        <begin position="221"/>
        <end position="239"/>
    </location>
</feature>
<keyword evidence="1" id="KW-0812">Transmembrane</keyword>
<organism evidence="2 3">
    <name type="scientific">Thermodesulfovibrio yellowstonii</name>
    <dbReference type="NCBI Taxonomy" id="28262"/>
    <lineage>
        <taxon>Bacteria</taxon>
        <taxon>Pseudomonadati</taxon>
        <taxon>Nitrospirota</taxon>
        <taxon>Thermodesulfovibrionia</taxon>
        <taxon>Thermodesulfovibrionales</taxon>
        <taxon>Thermodesulfovibrionaceae</taxon>
        <taxon>Thermodesulfovibrio</taxon>
    </lineage>
</organism>
<name>A0A9W6LKI2_9BACT</name>
<evidence type="ECO:0000313" key="3">
    <source>
        <dbReference type="Proteomes" id="UP001144297"/>
    </source>
</evidence>
<evidence type="ECO:0000256" key="1">
    <source>
        <dbReference type="SAM" id="Phobius"/>
    </source>
</evidence>
<keyword evidence="3" id="KW-1185">Reference proteome</keyword>
<dbReference type="AlphaFoldDB" id="A0A9W6LKI2"/>
<dbReference type="Proteomes" id="UP001144297">
    <property type="component" value="Unassembled WGS sequence"/>
</dbReference>
<dbReference type="InterPro" id="IPR010787">
    <property type="entry name" value="DUF1385"/>
</dbReference>
<dbReference type="PANTHER" id="PTHR42867">
    <property type="entry name" value="MEMBRANE PROTEIN-RELATED"/>
    <property type="match status" value="1"/>
</dbReference>
<keyword evidence="1" id="KW-0472">Membrane</keyword>
<gene>
    <name evidence="2" type="ORF">TISLANDTSLP1_19640</name>
</gene>
<feature type="transmembrane region" description="Helical" evidence="1">
    <location>
        <begin position="196"/>
        <end position="215"/>
    </location>
</feature>
<sequence length="296" mass="33329">MKKDIAIGGQAVIEGVMMKSQKGWAVAVRNPDGEITLKVEKFKKQSRLSKIPIIRGFFILLETLWLGMKAIDFSSKVVFKEEKSSPWSLALSLFMAFLIGILLFIVLPLYLTKLSGYFLEMVSTNSFIFNFVDGLLRVFIFIGYVFAISMWSQMRRIFAYHGAEHKTINAFESGESLIAENIGNYSRLHVRCGTSFIFIVLVISILVFSMIPSSWNFVLKAASRIILLPLIAGISYEILKISAKWQDNIATKIFIFPGLIFQKITTKEPDTAQIEVACEALKAVLSLSEKEEKVNA</sequence>
<feature type="transmembrane region" description="Helical" evidence="1">
    <location>
        <begin position="131"/>
        <end position="151"/>
    </location>
</feature>
<comment type="caution">
    <text evidence="2">The sequence shown here is derived from an EMBL/GenBank/DDBJ whole genome shotgun (WGS) entry which is preliminary data.</text>
</comment>
<accession>A0A9W6LKI2</accession>
<feature type="transmembrane region" description="Helical" evidence="1">
    <location>
        <begin position="89"/>
        <end position="111"/>
    </location>
</feature>
<dbReference type="Pfam" id="PF07136">
    <property type="entry name" value="DUF1385"/>
    <property type="match status" value="1"/>
</dbReference>
<dbReference type="EMBL" id="BSDX01000001">
    <property type="protein sequence ID" value="GLI54271.1"/>
    <property type="molecule type" value="Genomic_DNA"/>
</dbReference>
<dbReference type="PANTHER" id="PTHR42867:SF1">
    <property type="entry name" value="MEMBRANE PROTEIN-RELATED"/>
    <property type="match status" value="1"/>
</dbReference>